<evidence type="ECO:0000313" key="9">
    <source>
        <dbReference type="Ensembl" id="ENSGACP00000039865.1"/>
    </source>
</evidence>
<evidence type="ECO:0000259" key="8">
    <source>
        <dbReference type="PROSITE" id="PS50837"/>
    </source>
</evidence>
<comment type="subcellular location">
    <subcellularLocation>
        <location evidence="1">Cytoplasm</location>
    </subcellularLocation>
</comment>
<dbReference type="PROSITE" id="PS50837">
    <property type="entry name" value="NACHT"/>
    <property type="match status" value="1"/>
</dbReference>
<evidence type="ECO:0000256" key="5">
    <source>
        <dbReference type="ARBA" id="ARBA00022741"/>
    </source>
</evidence>
<dbReference type="InterPro" id="IPR032675">
    <property type="entry name" value="LRR_dom_sf"/>
</dbReference>
<evidence type="ECO:0000256" key="4">
    <source>
        <dbReference type="ARBA" id="ARBA00022737"/>
    </source>
</evidence>
<dbReference type="InterPro" id="IPR050637">
    <property type="entry name" value="NLRP_innate_immun_reg"/>
</dbReference>
<protein>
    <submittedName>
        <fullName evidence="9">Si:ch73-233m11.2</fullName>
    </submittedName>
</protein>
<proteinExistence type="inferred from homology"/>
<feature type="region of interest" description="Disordered" evidence="7">
    <location>
        <begin position="1"/>
        <end position="58"/>
    </location>
</feature>
<reference evidence="9" key="3">
    <citation type="submission" date="2025-09" db="UniProtKB">
        <authorList>
            <consortium name="Ensembl"/>
        </authorList>
    </citation>
    <scope>IDENTIFICATION</scope>
</reference>
<evidence type="ECO:0000256" key="3">
    <source>
        <dbReference type="ARBA" id="ARBA00022490"/>
    </source>
</evidence>
<feature type="domain" description="NACHT" evidence="8">
    <location>
        <begin position="72"/>
        <end position="206"/>
    </location>
</feature>
<dbReference type="Proteomes" id="UP000007635">
    <property type="component" value="Chromosome XII"/>
</dbReference>
<dbReference type="AlphaFoldDB" id="A0AAQ4PLX8"/>
<dbReference type="InterPro" id="IPR001611">
    <property type="entry name" value="Leu-rich_rpt"/>
</dbReference>
<dbReference type="Pfam" id="PF13516">
    <property type="entry name" value="LRR_6"/>
    <property type="match status" value="3"/>
</dbReference>
<keyword evidence="3" id="KW-0963">Cytoplasm</keyword>
<reference evidence="9 10" key="1">
    <citation type="journal article" date="2021" name="G3 (Bethesda)">
        <title>Improved contiguity of the threespine stickleback genome using long-read sequencing.</title>
        <authorList>
            <person name="Nath S."/>
            <person name="Shaw D.E."/>
            <person name="White M.A."/>
        </authorList>
    </citation>
    <scope>NUCLEOTIDE SEQUENCE [LARGE SCALE GENOMIC DNA]</scope>
    <source>
        <strain evidence="9 10">Lake Benthic</strain>
    </source>
</reference>
<reference evidence="9" key="2">
    <citation type="submission" date="2025-08" db="UniProtKB">
        <authorList>
            <consortium name="Ensembl"/>
        </authorList>
    </citation>
    <scope>IDENTIFICATION</scope>
</reference>
<evidence type="ECO:0000256" key="7">
    <source>
        <dbReference type="SAM" id="MobiDB-lite"/>
    </source>
</evidence>
<dbReference type="Gene3D" id="3.80.10.10">
    <property type="entry name" value="Ribonuclease Inhibitor"/>
    <property type="match status" value="2"/>
</dbReference>
<evidence type="ECO:0000256" key="6">
    <source>
        <dbReference type="ARBA" id="ARBA00022840"/>
    </source>
</evidence>
<accession>A0AAQ4PLX8</accession>
<dbReference type="SUPFAM" id="SSF52047">
    <property type="entry name" value="RNI-like"/>
    <property type="match status" value="1"/>
</dbReference>
<name>A0AAQ4PLX8_GASAC</name>
<dbReference type="InterPro" id="IPR007111">
    <property type="entry name" value="NACHT_NTPase"/>
</dbReference>
<comment type="similarity">
    <text evidence="2">Belongs to the NLRP family.</text>
</comment>
<sequence>MDKDSMLTHILQSEGPASLLGGQSPVTVINGSQHISPLTSGGPEARGPDGEADSGRPSLDSAIRTALSEGTKTVVLEGPDGSGKTTALQRLVVGWARGRNLQNFSFVFHFGLGRLNSLGGALSLEALMLRHHGHLLPGSVPQLLQDPEGVLFVFDDLDQWRHSLDPSALPHLCSDPGEEAPVSRLVAGLLHGSLLRGASFLVATRPAEGQKFPSGARLQVLGFLKPQREAYMEGFFSADPAAATTARRHMESTLGFYDICTSPRFCWTVCSVYKSLMDAGAKLPETLTQLYVEILARLIQSLQLNEARSRALVSALGKMASHCLLHQHSSCTKEEMDSFGFGQDLASVGVFLRVDGDGPVFSFHSQPMLEFNLATSFLLDASAAEGVEELLERHRGRADFLDVFLTGLSEPAQRRPLEAPLGELDPGRVADFARWFRSSSEATLKGRHKDQHRRRFHLLLQTQNESLVKEVAAASAQTGIGYGDPTLRDCVALNYVFSCIGEMELLNLYRTRDLTEEQAKALAPAMSLCRKINLSDSSLSPGAVPHLASALSGGLTEELDLSHVRLGEEEFRRLCEGLRNCKLRVLKLLACELTEAVCGDLASALTSGAAQLREMDVRFNPIGDRGFVKLCKALQSPLCRLQELKLQKCELTAASMEALMSDRCLLTELDLSLNNLGQEGALLLCHALRRPGCPIEKLSLSRCELTPPVFRELSSALRGGTSRLKSLVVGLNAVGDEGVKPLWEAVAHPNCVHEDLDVEMTGLTDECARDLCAALRAGGALRSLELRNNSLTDASVPALVRAAQDSDSMQEMNLQYNDISEDVFDVMDECGKIRY</sequence>
<dbReference type="PANTHER" id="PTHR45690:SF19">
    <property type="entry name" value="NACHT, LRR AND PYD DOMAINS-CONTAINING PROTEIN 3"/>
    <property type="match status" value="1"/>
</dbReference>
<evidence type="ECO:0000256" key="2">
    <source>
        <dbReference type="ARBA" id="ARBA00008665"/>
    </source>
</evidence>
<keyword evidence="4" id="KW-0677">Repeat</keyword>
<keyword evidence="5" id="KW-0547">Nucleotide-binding</keyword>
<dbReference type="InterPro" id="IPR027417">
    <property type="entry name" value="P-loop_NTPase"/>
</dbReference>
<dbReference type="GO" id="GO:0005524">
    <property type="term" value="F:ATP binding"/>
    <property type="evidence" value="ECO:0007669"/>
    <property type="project" value="UniProtKB-KW"/>
</dbReference>
<dbReference type="GO" id="GO:0005829">
    <property type="term" value="C:cytosol"/>
    <property type="evidence" value="ECO:0007669"/>
    <property type="project" value="UniProtKB-SubCell"/>
</dbReference>
<dbReference type="SMART" id="SM00368">
    <property type="entry name" value="LRR_RI"/>
    <property type="match status" value="8"/>
</dbReference>
<evidence type="ECO:0000313" key="10">
    <source>
        <dbReference type="Proteomes" id="UP000007635"/>
    </source>
</evidence>
<dbReference type="GeneTree" id="ENSGT01150000287004"/>
<dbReference type="Pfam" id="PF05729">
    <property type="entry name" value="NACHT"/>
    <property type="match status" value="1"/>
</dbReference>
<organism evidence="9 10">
    <name type="scientific">Gasterosteus aculeatus aculeatus</name>
    <name type="common">three-spined stickleback</name>
    <dbReference type="NCBI Taxonomy" id="481459"/>
    <lineage>
        <taxon>Eukaryota</taxon>
        <taxon>Metazoa</taxon>
        <taxon>Chordata</taxon>
        <taxon>Craniata</taxon>
        <taxon>Vertebrata</taxon>
        <taxon>Euteleostomi</taxon>
        <taxon>Actinopterygii</taxon>
        <taxon>Neopterygii</taxon>
        <taxon>Teleostei</taxon>
        <taxon>Neoteleostei</taxon>
        <taxon>Acanthomorphata</taxon>
        <taxon>Eupercaria</taxon>
        <taxon>Perciformes</taxon>
        <taxon>Cottioidei</taxon>
        <taxon>Gasterosteales</taxon>
        <taxon>Gasterosteidae</taxon>
        <taxon>Gasterosteus</taxon>
    </lineage>
</organism>
<keyword evidence="6" id="KW-0067">ATP-binding</keyword>
<dbReference type="Ensembl" id="ENSGACT00000084186.1">
    <property type="protein sequence ID" value="ENSGACP00000039865.1"/>
    <property type="gene ID" value="ENSGACG00000002753.2"/>
</dbReference>
<feature type="compositionally biased region" description="Polar residues" evidence="7">
    <location>
        <begin position="24"/>
        <end position="39"/>
    </location>
</feature>
<evidence type="ECO:0000256" key="1">
    <source>
        <dbReference type="ARBA" id="ARBA00004496"/>
    </source>
</evidence>
<dbReference type="PANTHER" id="PTHR45690">
    <property type="entry name" value="NACHT, LRR AND PYD DOMAINS-CONTAINING PROTEIN 12"/>
    <property type="match status" value="1"/>
</dbReference>
<keyword evidence="10" id="KW-1185">Reference proteome</keyword>
<dbReference type="Gene3D" id="3.40.50.300">
    <property type="entry name" value="P-loop containing nucleotide triphosphate hydrolases"/>
    <property type="match status" value="1"/>
</dbReference>